<protein>
    <submittedName>
        <fullName evidence="1">Uncharacterized protein</fullName>
    </submittedName>
</protein>
<dbReference type="AlphaFoldDB" id="A0A518FGL3"/>
<sequence length="165" mass="19466">MWTPEVNQPYIFIRRNQDQVEATVFTLYSDGSCGFSVESPEMGEGTFIAHTYEFNPDAWKKALKDLEKLGFVELEQAVSQKLLPANWQPNRKIRLQIEAQERLLSPRERPEWLSDSGEINELGLYRELKSEGRKEQQIYKFMKLKCSMDYKRFKAIVNSEQQRDH</sequence>
<dbReference type="Proteomes" id="UP000320839">
    <property type="component" value="Chromosome"/>
</dbReference>
<evidence type="ECO:0000313" key="1">
    <source>
        <dbReference type="EMBL" id="QDV15440.1"/>
    </source>
</evidence>
<organism evidence="1 2">
    <name type="scientific">Gimesia panareensis</name>
    <dbReference type="NCBI Taxonomy" id="2527978"/>
    <lineage>
        <taxon>Bacteria</taxon>
        <taxon>Pseudomonadati</taxon>
        <taxon>Planctomycetota</taxon>
        <taxon>Planctomycetia</taxon>
        <taxon>Planctomycetales</taxon>
        <taxon>Planctomycetaceae</taxon>
        <taxon>Gimesia</taxon>
    </lineage>
</organism>
<dbReference type="EMBL" id="CP036317">
    <property type="protein sequence ID" value="QDV15440.1"/>
    <property type="molecule type" value="Genomic_DNA"/>
</dbReference>
<accession>A0A518FGL3</accession>
<evidence type="ECO:0000313" key="2">
    <source>
        <dbReference type="Proteomes" id="UP000320839"/>
    </source>
</evidence>
<proteinExistence type="predicted"/>
<name>A0A518FGL3_9PLAN</name>
<dbReference type="RefSeq" id="WP_145453447.1">
    <property type="nucleotide sequence ID" value="NZ_CP036317.1"/>
</dbReference>
<reference evidence="1 2" key="1">
    <citation type="submission" date="2019-02" db="EMBL/GenBank/DDBJ databases">
        <title>Deep-cultivation of Planctomycetes and their phenomic and genomic characterization uncovers novel biology.</title>
        <authorList>
            <person name="Wiegand S."/>
            <person name="Jogler M."/>
            <person name="Boedeker C."/>
            <person name="Pinto D."/>
            <person name="Vollmers J."/>
            <person name="Rivas-Marin E."/>
            <person name="Kohn T."/>
            <person name="Peeters S.H."/>
            <person name="Heuer A."/>
            <person name="Rast P."/>
            <person name="Oberbeckmann S."/>
            <person name="Bunk B."/>
            <person name="Jeske O."/>
            <person name="Meyerdierks A."/>
            <person name="Storesund J.E."/>
            <person name="Kallscheuer N."/>
            <person name="Luecker S."/>
            <person name="Lage O.M."/>
            <person name="Pohl T."/>
            <person name="Merkel B.J."/>
            <person name="Hornburger P."/>
            <person name="Mueller R.-W."/>
            <person name="Bruemmer F."/>
            <person name="Labrenz M."/>
            <person name="Spormann A.M."/>
            <person name="Op den Camp H."/>
            <person name="Overmann J."/>
            <person name="Amann R."/>
            <person name="Jetten M.S.M."/>
            <person name="Mascher T."/>
            <person name="Medema M.H."/>
            <person name="Devos D.P."/>
            <person name="Kaster A.-K."/>
            <person name="Ovreas L."/>
            <person name="Rohde M."/>
            <person name="Galperin M.Y."/>
            <person name="Jogler C."/>
        </authorList>
    </citation>
    <scope>NUCLEOTIDE SEQUENCE [LARGE SCALE GENOMIC DNA]</scope>
    <source>
        <strain evidence="1 2">Pan153</strain>
    </source>
</reference>
<gene>
    <name evidence="1" type="ORF">Pan153_00540</name>
</gene>